<reference evidence="2 3" key="1">
    <citation type="submission" date="2024-08" db="EMBL/GenBank/DDBJ databases">
        <title>Genome mining of Saccharopolyspora cebuensis PGLac3 from Nigerian medicinal plant.</title>
        <authorList>
            <person name="Ezeobiora C.E."/>
            <person name="Igbokwe N.H."/>
            <person name="Amin D.H."/>
            <person name="Mendie U.E."/>
        </authorList>
    </citation>
    <scope>NUCLEOTIDE SEQUENCE [LARGE SCALE GENOMIC DNA]</scope>
    <source>
        <strain evidence="2 3">PGLac3</strain>
    </source>
</reference>
<sequence length="145" mass="16260">MTSEHAFDVEAFLARPLIARVAAAGPSVRPVWFLWEDGAFWWITGAYARLPRILAEDPRVALVIDSCDLHTGAVHQVIARGTAEVVAFDPERARRKLIRYLGPDETTWDERFSLNSLSRPDAETRLVRLAPERLSASDLSFSTGR</sequence>
<organism evidence="2 3">
    <name type="scientific">Saccharopolyspora cebuensis</name>
    <dbReference type="NCBI Taxonomy" id="418759"/>
    <lineage>
        <taxon>Bacteria</taxon>
        <taxon>Bacillati</taxon>
        <taxon>Actinomycetota</taxon>
        <taxon>Actinomycetes</taxon>
        <taxon>Pseudonocardiales</taxon>
        <taxon>Pseudonocardiaceae</taxon>
        <taxon>Saccharopolyspora</taxon>
    </lineage>
</organism>
<dbReference type="Gene3D" id="2.30.110.10">
    <property type="entry name" value="Electron Transport, Fmn-binding Protein, Chain A"/>
    <property type="match status" value="1"/>
</dbReference>
<dbReference type="InterPro" id="IPR011576">
    <property type="entry name" value="Pyridox_Oxase_N"/>
</dbReference>
<evidence type="ECO:0000259" key="1">
    <source>
        <dbReference type="Pfam" id="PF01243"/>
    </source>
</evidence>
<dbReference type="SUPFAM" id="SSF50475">
    <property type="entry name" value="FMN-binding split barrel"/>
    <property type="match status" value="1"/>
</dbReference>
<comment type="caution">
    <text evidence="2">The sequence shown here is derived from an EMBL/GenBank/DDBJ whole genome shotgun (WGS) entry which is preliminary data.</text>
</comment>
<evidence type="ECO:0000313" key="3">
    <source>
        <dbReference type="Proteomes" id="UP001564626"/>
    </source>
</evidence>
<keyword evidence="3" id="KW-1185">Reference proteome</keyword>
<dbReference type="InterPro" id="IPR012349">
    <property type="entry name" value="Split_barrel_FMN-bd"/>
</dbReference>
<dbReference type="Pfam" id="PF01243">
    <property type="entry name" value="PNPOx_N"/>
    <property type="match status" value="1"/>
</dbReference>
<protein>
    <submittedName>
        <fullName evidence="2">Pyridoxamine 5'-phosphate oxidase family protein</fullName>
    </submittedName>
</protein>
<gene>
    <name evidence="2" type="ORF">AB8O55_28610</name>
</gene>
<dbReference type="RefSeq" id="WP_345356931.1">
    <property type="nucleotide sequence ID" value="NZ_BAABII010000003.1"/>
</dbReference>
<accession>A0ABV4CVD9</accession>
<dbReference type="EMBL" id="JBGEHV010000092">
    <property type="protein sequence ID" value="MEY8043389.1"/>
    <property type="molecule type" value="Genomic_DNA"/>
</dbReference>
<proteinExistence type="predicted"/>
<dbReference type="Proteomes" id="UP001564626">
    <property type="component" value="Unassembled WGS sequence"/>
</dbReference>
<feature type="domain" description="Pyridoxamine 5'-phosphate oxidase N-terminal" evidence="1">
    <location>
        <begin position="9"/>
        <end position="134"/>
    </location>
</feature>
<name>A0ABV4CVD9_9PSEU</name>
<evidence type="ECO:0000313" key="2">
    <source>
        <dbReference type="EMBL" id="MEY8043389.1"/>
    </source>
</evidence>